<dbReference type="AlphaFoldDB" id="A0A3P3DZQ8"/>
<keyword evidence="3" id="KW-0597">Phosphoprotein</keyword>
<dbReference type="Proteomes" id="UP000271590">
    <property type="component" value="Unassembled WGS sequence"/>
</dbReference>
<evidence type="ECO:0000256" key="3">
    <source>
        <dbReference type="ARBA" id="ARBA00022553"/>
    </source>
</evidence>
<protein>
    <recommendedName>
        <fullName evidence="2">histidine kinase</fullName>
        <ecNumber evidence="2">2.7.13.3</ecNumber>
    </recommendedName>
</protein>
<dbReference type="InterPro" id="IPR036890">
    <property type="entry name" value="HATPase_C_sf"/>
</dbReference>
<feature type="domain" description="Histidine kinase" evidence="4">
    <location>
        <begin position="164"/>
        <end position="372"/>
    </location>
</feature>
<keyword evidence="5" id="KW-0808">Transferase</keyword>
<dbReference type="InterPro" id="IPR005467">
    <property type="entry name" value="His_kinase_dom"/>
</dbReference>
<comment type="caution">
    <text evidence="5">The sequence shown here is derived from an EMBL/GenBank/DDBJ whole genome shotgun (WGS) entry which is preliminary data.</text>
</comment>
<dbReference type="PANTHER" id="PTHR43547">
    <property type="entry name" value="TWO-COMPONENT HISTIDINE KINASE"/>
    <property type="match status" value="1"/>
</dbReference>
<dbReference type="RefSeq" id="WP_124962225.1">
    <property type="nucleotide sequence ID" value="NZ_RQXU01000047.1"/>
</dbReference>
<dbReference type="SUPFAM" id="SSF55874">
    <property type="entry name" value="ATPase domain of HSP90 chaperone/DNA topoisomerase II/histidine kinase"/>
    <property type="match status" value="1"/>
</dbReference>
<evidence type="ECO:0000313" key="6">
    <source>
        <dbReference type="Proteomes" id="UP000271590"/>
    </source>
</evidence>
<keyword evidence="5" id="KW-0418">Kinase</keyword>
<accession>A0A3P3DZQ8</accession>
<proteinExistence type="predicted"/>
<evidence type="ECO:0000256" key="2">
    <source>
        <dbReference type="ARBA" id="ARBA00012438"/>
    </source>
</evidence>
<reference evidence="5 6" key="1">
    <citation type="submission" date="2018-11" db="EMBL/GenBank/DDBJ databases">
        <title>The genome of Variovorax sp T529.</title>
        <authorList>
            <person name="Gao J."/>
        </authorList>
    </citation>
    <scope>NUCLEOTIDE SEQUENCE [LARGE SCALE GENOMIC DNA]</scope>
    <source>
        <strain evidence="5 6">T529</strain>
    </source>
</reference>
<organism evidence="5 6">
    <name type="scientific">Variovorax beijingensis</name>
    <dbReference type="NCBI Taxonomy" id="2496117"/>
    <lineage>
        <taxon>Bacteria</taxon>
        <taxon>Pseudomonadati</taxon>
        <taxon>Pseudomonadota</taxon>
        <taxon>Betaproteobacteria</taxon>
        <taxon>Burkholderiales</taxon>
        <taxon>Comamonadaceae</taxon>
        <taxon>Variovorax</taxon>
    </lineage>
</organism>
<dbReference type="EC" id="2.7.13.3" evidence="2"/>
<dbReference type="SMART" id="SM00387">
    <property type="entry name" value="HATPase_c"/>
    <property type="match status" value="1"/>
</dbReference>
<name>A0A3P3DZQ8_9BURK</name>
<dbReference type="InterPro" id="IPR004358">
    <property type="entry name" value="Sig_transdc_His_kin-like_C"/>
</dbReference>
<evidence type="ECO:0000256" key="1">
    <source>
        <dbReference type="ARBA" id="ARBA00000085"/>
    </source>
</evidence>
<dbReference type="PROSITE" id="PS50109">
    <property type="entry name" value="HIS_KIN"/>
    <property type="match status" value="1"/>
</dbReference>
<dbReference type="GO" id="GO:0000155">
    <property type="term" value="F:phosphorelay sensor kinase activity"/>
    <property type="evidence" value="ECO:0007669"/>
    <property type="project" value="TreeGrafter"/>
</dbReference>
<gene>
    <name evidence="5" type="ORF">EH244_31575</name>
</gene>
<comment type="catalytic activity">
    <reaction evidence="1">
        <text>ATP + protein L-histidine = ADP + protein N-phospho-L-histidine.</text>
        <dbReference type="EC" id="2.7.13.3"/>
    </reaction>
</comment>
<evidence type="ECO:0000313" key="5">
    <source>
        <dbReference type="EMBL" id="RRH79723.1"/>
    </source>
</evidence>
<sequence length="374" mass="40163">MRNFLTNNREELVSRCKSKVALRPRRAATEHQLANGIPLFLEQLIRTLAAEEDDKPADSIRISGPSGGDSLALSEMGVSATAHGKELLKLGYTVDQVVHDYGDLCQAITDLALERDAPFAVAEFRTLNRCLDNAIADAVTEFSFQRDTQIARQQSLDATERFGFLVHELRNSLGTATLAIHALELGNMTMGGATGTVLKRSLSAAGALISRALAEVRSNAPDQRQTFSVALFVKDAETAAQLVASAAGCVFEVPPVDSLLAIRGNRELLLAALANLLQNAFKFTHPHTNVALKAYELGEHVLIEVEDHCGGLPPGISAKMFAPFNQHSHDRSGLGLGLSIARQSVEADAGTLTVRDVPGVGCVFTICLPRHLLP</sequence>
<dbReference type="EMBL" id="RQXU01000047">
    <property type="protein sequence ID" value="RRH79723.1"/>
    <property type="molecule type" value="Genomic_DNA"/>
</dbReference>
<dbReference type="PRINTS" id="PR00344">
    <property type="entry name" value="BCTRLSENSOR"/>
</dbReference>
<dbReference type="PANTHER" id="PTHR43547:SF2">
    <property type="entry name" value="HYBRID SIGNAL TRANSDUCTION HISTIDINE KINASE C"/>
    <property type="match status" value="1"/>
</dbReference>
<dbReference type="Gene3D" id="3.30.565.10">
    <property type="entry name" value="Histidine kinase-like ATPase, C-terminal domain"/>
    <property type="match status" value="1"/>
</dbReference>
<evidence type="ECO:0000259" key="4">
    <source>
        <dbReference type="PROSITE" id="PS50109"/>
    </source>
</evidence>
<dbReference type="InterPro" id="IPR003594">
    <property type="entry name" value="HATPase_dom"/>
</dbReference>
<dbReference type="Pfam" id="PF02518">
    <property type="entry name" value="HATPase_c"/>
    <property type="match status" value="1"/>
</dbReference>